<evidence type="ECO:0008006" key="4">
    <source>
        <dbReference type="Google" id="ProtNLM"/>
    </source>
</evidence>
<name>A0A8W7K8I1_ANOAL</name>
<sequence length="907" mass="102029">MIEFCDLRFSVQNQPSFRIIAPKVLCNRETNLNAESEGQGNNTAINKEPSRFTIGFQTNAGQRLQYRLTIYFEVLDGFVSQRHTLLLWRSVRLLERRVWKERDMIADTGQLTIATDELVPGVKYTFGVVGLAQDSTESEQQNFTMTYRDVERGASFEHERASANGDGEVSLLLLGAEVTYVDVEYSVVARILFCRQRNDYSFRWSVEGLDEEFIPVAMERSNVLRIPPGSFSPNQVYNVRVRVRPSANAEKTLTQAWIRVKVLERAKEIVLFPTEAIVGFDQRIHIQSLMVGLANTQDTEWFCQKEGSDSDCNVIDVPTTDEAIVTFHQEGQYEVRVSAANGTLESNGTMLTVNPKAIVSVRLLEYSSYPAVGGESFDMLVSLAGLVPNCVTNWTVVQEDGFAYFDPTLIGGLGGLFIRDVEENFLSELVDYGNDTIERDLALSIPAHGSKWSGLEPDVRYKFALETTCPEPIDDVRAPTKSKERANVTNRWLFVLETNGAPRGLPLELQPASNGTALETIFKMSTGIAQDLSSDYPLRYSFWYVADGVKINVGSFYEISTVETILPFTRSTIISTYVIVCDSRQACSTIGGPDIRLTPCREPSKKAIALTIASIQGYFNRLNLREALKTSFEMLLTLRNQNSSSYDATYEQFTDIFRSSLDHIGQVYAETSYLSESALQDFVAQSKPILDMKESTNHELFLRLLQLLEPATDRRNDENDPLRPKRSATPGTSTSVAKVDMKLSLLESLTASKNASISSEARASLLSYVHQAAKSYCMIEPRYVYAGQLIMLDVNRYRTLQSAGLHLVHGPNKVLLTSGKSRYIDAFPKTEYFCVGRAYIARDLFTPREPHELDLGFYEVFLLSVEKGGIWTLVNWQSDYFLWSLDGRRLPNVMVWGGLTGMMVYLF</sequence>
<reference evidence="2" key="2">
    <citation type="submission" date="2022-08" db="UniProtKB">
        <authorList>
            <consortium name="EnsemblMetazoa"/>
        </authorList>
    </citation>
    <scope>IDENTIFICATION</scope>
    <source>
        <strain evidence="2">STECLA/ALBI9_A</strain>
    </source>
</reference>
<keyword evidence="3" id="KW-1185">Reference proteome</keyword>
<dbReference type="Proteomes" id="UP000069272">
    <property type="component" value="Chromosome 2R"/>
</dbReference>
<evidence type="ECO:0000313" key="2">
    <source>
        <dbReference type="EnsemblMetazoa" id="AALB016480-PA"/>
    </source>
</evidence>
<evidence type="ECO:0000256" key="1">
    <source>
        <dbReference type="SAM" id="MobiDB-lite"/>
    </source>
</evidence>
<feature type="compositionally biased region" description="Basic and acidic residues" evidence="1">
    <location>
        <begin position="713"/>
        <end position="723"/>
    </location>
</feature>
<dbReference type="AlphaFoldDB" id="A0A8W7K8I1"/>
<organism evidence="2 3">
    <name type="scientific">Anopheles albimanus</name>
    <name type="common">New world malaria mosquito</name>
    <dbReference type="NCBI Taxonomy" id="7167"/>
    <lineage>
        <taxon>Eukaryota</taxon>
        <taxon>Metazoa</taxon>
        <taxon>Ecdysozoa</taxon>
        <taxon>Arthropoda</taxon>
        <taxon>Hexapoda</taxon>
        <taxon>Insecta</taxon>
        <taxon>Pterygota</taxon>
        <taxon>Neoptera</taxon>
        <taxon>Endopterygota</taxon>
        <taxon>Diptera</taxon>
        <taxon>Nematocera</taxon>
        <taxon>Culicoidea</taxon>
        <taxon>Culicidae</taxon>
        <taxon>Anophelinae</taxon>
        <taxon>Anopheles</taxon>
    </lineage>
</organism>
<evidence type="ECO:0000313" key="3">
    <source>
        <dbReference type="Proteomes" id="UP000069272"/>
    </source>
</evidence>
<accession>A0A8W7K8I1</accession>
<reference evidence="2 3" key="1">
    <citation type="journal article" date="2017" name="G3 (Bethesda)">
        <title>The Physical Genome Mapping of Anopheles albimanus Corrected Scaffold Misassemblies and Identified Interarm Rearrangements in Genus Anopheles.</title>
        <authorList>
            <person name="Artemov G.N."/>
            <person name="Peery A.N."/>
            <person name="Jiang X."/>
            <person name="Tu Z."/>
            <person name="Stegniy V.N."/>
            <person name="Sharakhova M.V."/>
            <person name="Sharakhov I.V."/>
        </authorList>
    </citation>
    <scope>NUCLEOTIDE SEQUENCE [LARGE SCALE GENOMIC DNA]</scope>
    <source>
        <strain evidence="2 3">ALBI9_A</strain>
    </source>
</reference>
<proteinExistence type="predicted"/>
<protein>
    <recommendedName>
        <fullName evidence="4">PKD/REJ-like domain-containing protein</fullName>
    </recommendedName>
</protein>
<feature type="region of interest" description="Disordered" evidence="1">
    <location>
        <begin position="713"/>
        <end position="733"/>
    </location>
</feature>
<dbReference type="EnsemblMetazoa" id="AALB016480-RA">
    <property type="protein sequence ID" value="AALB016480-PA"/>
    <property type="gene ID" value="AALB016480"/>
</dbReference>